<reference evidence="1 2" key="1">
    <citation type="journal article" date="2004" name="Proc. Natl. Acad. Sci. U.S.A.">
        <title>The louse-borne human pathogen Bartonella quintana is a genomic derivative of the zoonotic agent Bartonella henselae.</title>
        <authorList>
            <person name="Alsmark U.C.M."/>
            <person name="Frank A.C."/>
            <person name="Karlberg E.O."/>
            <person name="Legault B.-A."/>
            <person name="Ardell D.H."/>
            <person name="Canbaeck B."/>
            <person name="Eriksson A.-S."/>
            <person name="Naeslund A.K."/>
            <person name="Handley S.A."/>
            <person name="Huvet M."/>
            <person name="La Scola B."/>
            <person name="Holmberg M."/>
            <person name="Andersson S.G.E."/>
        </authorList>
    </citation>
    <scope>NUCLEOTIDE SEQUENCE [LARGE SCALE GENOMIC DNA]</scope>
    <source>
        <strain evidence="2">ATCC 49882 / DSM 28221 / CCUG 30454 / Houston 1</strain>
    </source>
</reference>
<dbReference type="RefSeq" id="WP_011180301.1">
    <property type="nucleotide sequence ID" value="NC_005956.1"/>
</dbReference>
<sequence>MSNRILKKLYMQLCRLIGCNSKMKNGDRLVKEFRRIPDRDCSIEDLVKRHETHTTILKKREEWHKSKFDSWMRWHEATLAERDKSIEQQQVVLENLSTLIKQKNKTLYEQRLKLASQMELIDKLNNKIICLINKKEEPRLIDFIFAGECF</sequence>
<name>A0A0H3LWE9_BARHE</name>
<dbReference type="PaxDb" id="283166-BH03630"/>
<dbReference type="GeneID" id="92985023"/>
<gene>
    <name evidence="1" type="ordered locus">BH03630</name>
</gene>
<dbReference type="KEGG" id="bhe:BH03630"/>
<dbReference type="Proteomes" id="UP000000421">
    <property type="component" value="Chromosome"/>
</dbReference>
<dbReference type="EMBL" id="BX897699">
    <property type="protein sequence ID" value="CAF27174.1"/>
    <property type="molecule type" value="Genomic_DNA"/>
</dbReference>
<protein>
    <submittedName>
        <fullName evidence="1">Hypothetical prophage protein</fullName>
    </submittedName>
</protein>
<accession>A0A0H3LWE9</accession>
<proteinExistence type="predicted"/>
<organism evidence="1 2">
    <name type="scientific">Bartonella henselae (strain ATCC 49882 / DSM 28221 / CCUG 30454 / Houston 1)</name>
    <name type="common">Rochalimaea henselae</name>
    <dbReference type="NCBI Taxonomy" id="283166"/>
    <lineage>
        <taxon>Bacteria</taxon>
        <taxon>Pseudomonadati</taxon>
        <taxon>Pseudomonadota</taxon>
        <taxon>Alphaproteobacteria</taxon>
        <taxon>Hyphomicrobiales</taxon>
        <taxon>Bartonellaceae</taxon>
        <taxon>Bartonella</taxon>
    </lineage>
</organism>
<keyword evidence="2" id="KW-1185">Reference proteome</keyword>
<evidence type="ECO:0000313" key="2">
    <source>
        <dbReference type="Proteomes" id="UP000000421"/>
    </source>
</evidence>
<dbReference type="eggNOG" id="ENOG50313W2">
    <property type="taxonomic scope" value="Bacteria"/>
</dbReference>
<evidence type="ECO:0000313" key="1">
    <source>
        <dbReference type="EMBL" id="CAF27174.1"/>
    </source>
</evidence>
<dbReference type="EnsemblBacteria" id="CAF27174">
    <property type="protein sequence ID" value="CAF27174"/>
    <property type="gene ID" value="BH03630"/>
</dbReference>
<dbReference type="AlphaFoldDB" id="A0A0H3LWE9"/>